<feature type="compositionally biased region" description="Basic residues" evidence="5">
    <location>
        <begin position="9"/>
        <end position="23"/>
    </location>
</feature>
<sequence>MSTPTGRPRAGRARGRGHGRGGRGRGASTASQDTTPMEVDSSNVGESTTIPSNSEVPEAAPQPSGTPGSGADTITPAPVPTPAPEPSNQTTSRVSVTPQAASTSTAKSTTANKYKPKAVRRSETERARIAEEQNRIMEAKWAEEAKLQARAARGRGRGGRGRGRGGFLMRGGGSTAAGPLSAGMSFGTPGASSYQGVGGGSYASAGSGSHSGRAGGSGADGGPDYEAAVINDGRINADALWNFTPKSDEKGRITVKGGTRHIMPLGLRRVEHQEEAVTMTTAAEIEAQDHGIVVTGKESGSNGVSVDKVQAAKADPTVNGTTDNIRIVIKEEAADADPMDIDNNPEAVYKAPDSPEQKKKIHFDSEDQKSKTLKVTGKDSEEEILSAELETMLAILGHDEQDGPNENLEGHMFLFQLPFVLPPLKNATPEAPKNPIKSEPDDDDDLFVSNAPTKGTIAQIDLTNEPDVKVKIEDDKNDENDGPAGGTGTTDIEEGGYAGTLVVRKSGKVEMLWGGNTQLDVMPGMQSDFYSQAVLLEESDARPQAGEPSGAAFSMGRIRGSFVLAPVWEEEPDWVVDAEDLVAAE</sequence>
<feature type="compositionally biased region" description="Basic and acidic residues" evidence="5">
    <location>
        <begin position="353"/>
        <end position="370"/>
    </location>
</feature>
<dbReference type="GO" id="GO:0003677">
    <property type="term" value="F:DNA binding"/>
    <property type="evidence" value="ECO:0007669"/>
    <property type="project" value="InterPro"/>
</dbReference>
<proteinExistence type="predicted"/>
<keyword evidence="3" id="KW-0804">Transcription</keyword>
<protein>
    <submittedName>
        <fullName evidence="6">RNA polymerase III RPC4-domain-containing protein</fullName>
    </submittedName>
</protein>
<gene>
    <name evidence="6" type="ORF">B0H66DRAFT_135110</name>
</gene>
<keyword evidence="4" id="KW-0539">Nucleus</keyword>
<dbReference type="EMBL" id="JAUEDM010000002">
    <property type="protein sequence ID" value="KAK3325694.1"/>
    <property type="molecule type" value="Genomic_DNA"/>
</dbReference>
<dbReference type="PANTHER" id="PTHR13408:SF0">
    <property type="entry name" value="DNA-DIRECTED RNA POLYMERASE III SUBUNIT RPC4"/>
    <property type="match status" value="1"/>
</dbReference>
<evidence type="ECO:0000256" key="5">
    <source>
        <dbReference type="SAM" id="MobiDB-lite"/>
    </source>
</evidence>
<evidence type="ECO:0000256" key="3">
    <source>
        <dbReference type="ARBA" id="ARBA00023163"/>
    </source>
</evidence>
<dbReference type="GO" id="GO:0005666">
    <property type="term" value="C:RNA polymerase III complex"/>
    <property type="evidence" value="ECO:0007669"/>
    <property type="project" value="InterPro"/>
</dbReference>
<keyword evidence="7" id="KW-1185">Reference proteome</keyword>
<accession>A0AAE0IIP1</accession>
<comment type="caution">
    <text evidence="6">The sequence shown here is derived from an EMBL/GenBank/DDBJ whole genome shotgun (WGS) entry which is preliminary data.</text>
</comment>
<evidence type="ECO:0000313" key="7">
    <source>
        <dbReference type="Proteomes" id="UP001283341"/>
    </source>
</evidence>
<evidence type="ECO:0000256" key="1">
    <source>
        <dbReference type="ARBA" id="ARBA00004123"/>
    </source>
</evidence>
<feature type="region of interest" description="Disordered" evidence="5">
    <location>
        <begin position="348"/>
        <end position="379"/>
    </location>
</feature>
<evidence type="ECO:0000256" key="2">
    <source>
        <dbReference type="ARBA" id="ARBA00022478"/>
    </source>
</evidence>
<feature type="compositionally biased region" description="Basic and acidic residues" evidence="5">
    <location>
        <begin position="120"/>
        <end position="131"/>
    </location>
</feature>
<dbReference type="AlphaFoldDB" id="A0AAE0IIP1"/>
<feature type="region of interest" description="Disordered" evidence="5">
    <location>
        <begin position="473"/>
        <end position="493"/>
    </location>
</feature>
<feature type="region of interest" description="Disordered" evidence="5">
    <location>
        <begin position="1"/>
        <end position="131"/>
    </location>
</feature>
<feature type="compositionally biased region" description="Polar residues" evidence="5">
    <location>
        <begin position="28"/>
        <end position="55"/>
    </location>
</feature>
<evidence type="ECO:0000256" key="4">
    <source>
        <dbReference type="ARBA" id="ARBA00023242"/>
    </source>
</evidence>
<comment type="subcellular location">
    <subcellularLocation>
        <location evidence="1">Nucleus</location>
    </subcellularLocation>
</comment>
<dbReference type="Pfam" id="PF05132">
    <property type="entry name" value="RNA_pol_Rpc4"/>
    <property type="match status" value="1"/>
</dbReference>
<reference evidence="6" key="2">
    <citation type="submission" date="2023-06" db="EMBL/GenBank/DDBJ databases">
        <authorList>
            <consortium name="Lawrence Berkeley National Laboratory"/>
            <person name="Haridas S."/>
            <person name="Hensen N."/>
            <person name="Bonometti L."/>
            <person name="Westerberg I."/>
            <person name="Brannstrom I.O."/>
            <person name="Guillou S."/>
            <person name="Cros-Aarteil S."/>
            <person name="Calhoun S."/>
            <person name="Kuo A."/>
            <person name="Mondo S."/>
            <person name="Pangilinan J."/>
            <person name="Riley R."/>
            <person name="Labutti K."/>
            <person name="Andreopoulos B."/>
            <person name="Lipzen A."/>
            <person name="Chen C."/>
            <person name="Yanf M."/>
            <person name="Daum C."/>
            <person name="Ng V."/>
            <person name="Clum A."/>
            <person name="Steindorff A."/>
            <person name="Ohm R."/>
            <person name="Martin F."/>
            <person name="Silar P."/>
            <person name="Natvig D."/>
            <person name="Lalanne C."/>
            <person name="Gautier V."/>
            <person name="Ament-Velasquez S.L."/>
            <person name="Kruys A."/>
            <person name="Hutchinson M.I."/>
            <person name="Powell A.J."/>
            <person name="Barry K."/>
            <person name="Miller A.N."/>
            <person name="Grigoriev I.V."/>
            <person name="Debuchy R."/>
            <person name="Gladieux P."/>
            <person name="Thoren M.H."/>
            <person name="Johannesson H."/>
        </authorList>
    </citation>
    <scope>NUCLEOTIDE SEQUENCE</scope>
    <source>
        <strain evidence="6">CBS 118394</strain>
    </source>
</reference>
<dbReference type="Proteomes" id="UP001283341">
    <property type="component" value="Unassembled WGS sequence"/>
</dbReference>
<name>A0AAE0IIP1_9PEZI</name>
<organism evidence="6 7">
    <name type="scientific">Apodospora peruviana</name>
    <dbReference type="NCBI Taxonomy" id="516989"/>
    <lineage>
        <taxon>Eukaryota</taxon>
        <taxon>Fungi</taxon>
        <taxon>Dikarya</taxon>
        <taxon>Ascomycota</taxon>
        <taxon>Pezizomycotina</taxon>
        <taxon>Sordariomycetes</taxon>
        <taxon>Sordariomycetidae</taxon>
        <taxon>Sordariales</taxon>
        <taxon>Lasiosphaeriaceae</taxon>
        <taxon>Apodospora</taxon>
    </lineage>
</organism>
<reference evidence="6" key="1">
    <citation type="journal article" date="2023" name="Mol. Phylogenet. Evol.">
        <title>Genome-scale phylogeny and comparative genomics of the fungal order Sordariales.</title>
        <authorList>
            <person name="Hensen N."/>
            <person name="Bonometti L."/>
            <person name="Westerberg I."/>
            <person name="Brannstrom I.O."/>
            <person name="Guillou S."/>
            <person name="Cros-Aarteil S."/>
            <person name="Calhoun S."/>
            <person name="Haridas S."/>
            <person name="Kuo A."/>
            <person name="Mondo S."/>
            <person name="Pangilinan J."/>
            <person name="Riley R."/>
            <person name="LaButti K."/>
            <person name="Andreopoulos B."/>
            <person name="Lipzen A."/>
            <person name="Chen C."/>
            <person name="Yan M."/>
            <person name="Daum C."/>
            <person name="Ng V."/>
            <person name="Clum A."/>
            <person name="Steindorff A."/>
            <person name="Ohm R.A."/>
            <person name="Martin F."/>
            <person name="Silar P."/>
            <person name="Natvig D.O."/>
            <person name="Lalanne C."/>
            <person name="Gautier V."/>
            <person name="Ament-Velasquez S.L."/>
            <person name="Kruys A."/>
            <person name="Hutchinson M.I."/>
            <person name="Powell A.J."/>
            <person name="Barry K."/>
            <person name="Miller A.N."/>
            <person name="Grigoriev I.V."/>
            <person name="Debuchy R."/>
            <person name="Gladieux P."/>
            <person name="Hiltunen Thoren M."/>
            <person name="Johannesson H."/>
        </authorList>
    </citation>
    <scope>NUCLEOTIDE SEQUENCE</scope>
    <source>
        <strain evidence="6">CBS 118394</strain>
    </source>
</reference>
<feature type="compositionally biased region" description="Polar residues" evidence="5">
    <location>
        <begin position="87"/>
        <end position="99"/>
    </location>
</feature>
<dbReference type="PANTHER" id="PTHR13408">
    <property type="entry name" value="DNA-DIRECTED RNA POLYMERASE III"/>
    <property type="match status" value="1"/>
</dbReference>
<evidence type="ECO:0000313" key="6">
    <source>
        <dbReference type="EMBL" id="KAK3325694.1"/>
    </source>
</evidence>
<feature type="compositionally biased region" description="Low complexity" evidence="5">
    <location>
        <begin position="100"/>
        <end position="111"/>
    </location>
</feature>
<keyword evidence="2" id="KW-0240">DNA-directed RNA polymerase</keyword>
<dbReference type="GO" id="GO:0042797">
    <property type="term" value="P:tRNA transcription by RNA polymerase III"/>
    <property type="evidence" value="ECO:0007669"/>
    <property type="project" value="TreeGrafter"/>
</dbReference>
<dbReference type="InterPro" id="IPR007811">
    <property type="entry name" value="RPC4"/>
</dbReference>